<dbReference type="AlphaFoldDB" id="A0A081CJD1"/>
<evidence type="ECO:0000256" key="4">
    <source>
        <dbReference type="ARBA" id="ARBA00022679"/>
    </source>
</evidence>
<evidence type="ECO:0000313" key="9">
    <source>
        <dbReference type="EMBL" id="GAK66777.1"/>
    </source>
</evidence>
<protein>
    <recommendedName>
        <fullName evidence="3">Polynucleotide 5'-hydroxyl-kinase GRC3</fullName>
    </recommendedName>
    <alternativeName>
        <fullName evidence="2">Polynucleotide 5'-hydroxyl-kinase grc3</fullName>
    </alternativeName>
</protein>
<dbReference type="RefSeq" id="XP_014655192.1">
    <property type="nucleotide sequence ID" value="XM_014799706.1"/>
</dbReference>
<dbReference type="OrthoDB" id="2405412at2759"/>
<gene>
    <name evidence="9" type="ORF">PAN0_014d5001</name>
</gene>
<keyword evidence="10" id="KW-1185">Reference proteome</keyword>
<dbReference type="HOGENOM" id="CLU_266001_0_0_1"/>
<dbReference type="Gene3D" id="3.40.50.300">
    <property type="entry name" value="P-loop containing nucleotide triphosphate hydrolases"/>
    <property type="match status" value="1"/>
</dbReference>
<keyword evidence="4" id="KW-0808">Transferase</keyword>
<evidence type="ECO:0000256" key="1">
    <source>
        <dbReference type="ARBA" id="ARBA00011003"/>
    </source>
</evidence>
<sequence>MAPVSAYAAREARRLAEAQKSSPRRPSGAAANDKNGKSASTSTPSGSSRRASSGEHAASSQHVDSSGVEVVIAPLTASQTLSFEASWRAAAATPTKASRADPSPSAKRTRRSSTTQQPDSIAATRPRRNSVASATERTPKSTKQTTSSTTPQKSTPGRRASKGVSADASTSSTPASSSKKRKSSGTSAREQAEDELEQAVQQIIDDLRVGMADDSDSESEQPPPRKKRAGRAASGSKSKADHAESSKAASKRTAAAATPSKTTPKSKADKADKAETGRATAAKKEKAEKATPTKRERAKAAPKAGEKSASKQRSLFASPDQSGIKAVRRYFAGSAGKHAKTKVGSSDMPVEDPTTGFLAFADDDSDDASSSHEDAATPQAETQSDDSSDDEAGQADAQAGSVPNARRRKPEPNQSPARSNKSQPRRAAHAGESDVEFIDAEAEATPALPRDALLDAVPYSHFEAVLDGQTPNTIVKENKKRSKEALYFGLRHDETLSLLGIGCVRVLRGCVQIGGAVLSTSTDGFQSAKVHAPICHALPVLRCVPPARLPGHKASPTDASQSEDTHDAEAARLFAQPFDAIIKLTPLTSPITALGQVCPIGGLATPFSAPPNLELGTLHQLATIKVLLAPDVDQLANRQKRLTSSGAYPTAGLSATYIPHAWQNALHRLASSALSAAQHPQEESVVALIRGNRKVGKSTLSRMALERILSLGSNIGGAVAYLELDLGQTDFGPPGMVALHVFKREDASLDDQGTGQTAGEHATSGTGPAQSTENGDKQVARGACVTLGPGWCQPRVPVRAHFVGDVTPRDDPESYVAAVHDLIEYFRTHIQPGQADATGTQQRVPLVINTQGWIKGLGADLAARLEPLLRPTHILDVIPRGSAGIVPAPFRGARWLDVDGAILGAGPEIAALESVSQLEFGAPGPADAEQSSQPGVGAGTTEQTGTGDGGATPPRYVTEVASKLAPTEARLLNLMSYLYAQGLAPASAAQAAVRGTWNFTEPLVHRPPLVVDVDGGLKAGIRVLALGSSVPDSLKLMAINASIVAIIVTDSDSGAADDEVAVDAAQKDGGMVNTWKRAFHRAARIVHSGKRLGTRCVGLGIVRSIDVDAGHIHLLTPVDPEFLGELKLESGAGRAMGIVKGAIELPVWASLDLEAIREARESRLNVVPALGRPDAAEDAERGETQASDEPLLAGMPRNQVPYLEWPHVANLARLNTKSHRDAATDAPLQLGSEKRRVRRNLMRKSQFA</sequence>
<feature type="domain" description="Clp1 P-loop" evidence="8">
    <location>
        <begin position="691"/>
        <end position="745"/>
    </location>
</feature>
<dbReference type="GO" id="GO:0005634">
    <property type="term" value="C:nucleus"/>
    <property type="evidence" value="ECO:0007669"/>
    <property type="project" value="TreeGrafter"/>
</dbReference>
<keyword evidence="6" id="KW-0418">Kinase</keyword>
<dbReference type="PANTHER" id="PTHR12755">
    <property type="entry name" value="CLEAVAGE/POLYADENYLATION FACTOR IA SUBUNIT CLP1P"/>
    <property type="match status" value="1"/>
</dbReference>
<evidence type="ECO:0000256" key="6">
    <source>
        <dbReference type="ARBA" id="ARBA00022777"/>
    </source>
</evidence>
<accession>A0A081CJD1</accession>
<reference evidence="10" key="1">
    <citation type="journal article" date="2014" name="Genome Announc.">
        <title>Draft Genome Sequence of the Yeast Pseudozyma antarctica Type Strain JCM10317, a Producer of the Glycolipid Biosurfactants, Mannosylerythritol Lipids.</title>
        <authorList>
            <person name="Saika A."/>
            <person name="Koike H."/>
            <person name="Hori T."/>
            <person name="Fukuoka T."/>
            <person name="Sato S."/>
            <person name="Habe H."/>
            <person name="Kitamoto D."/>
            <person name="Morita T."/>
        </authorList>
    </citation>
    <scope>NUCLEOTIDE SEQUENCE [LARGE SCALE GENOMIC DNA]</scope>
    <source>
        <strain evidence="10">JCM 10317</strain>
    </source>
</reference>
<proteinExistence type="inferred from homology"/>
<dbReference type="InterPro" id="IPR045116">
    <property type="entry name" value="Clp1/Grc3"/>
</dbReference>
<dbReference type="Pfam" id="PF16575">
    <property type="entry name" value="CLP1_P"/>
    <property type="match status" value="2"/>
</dbReference>
<dbReference type="GO" id="GO:0005524">
    <property type="term" value="F:ATP binding"/>
    <property type="evidence" value="ECO:0007669"/>
    <property type="project" value="UniProtKB-KW"/>
</dbReference>
<dbReference type="InterPro" id="IPR032319">
    <property type="entry name" value="CLP1_P"/>
</dbReference>
<evidence type="ECO:0000256" key="7">
    <source>
        <dbReference type="ARBA" id="ARBA00022840"/>
    </source>
</evidence>
<organism evidence="9 10">
    <name type="scientific">Pseudozyma antarctica</name>
    <name type="common">Yeast</name>
    <name type="synonym">Candida antarctica</name>
    <dbReference type="NCBI Taxonomy" id="84753"/>
    <lineage>
        <taxon>Eukaryota</taxon>
        <taxon>Fungi</taxon>
        <taxon>Dikarya</taxon>
        <taxon>Basidiomycota</taxon>
        <taxon>Ustilaginomycotina</taxon>
        <taxon>Ustilaginomycetes</taxon>
        <taxon>Ustilaginales</taxon>
        <taxon>Ustilaginaceae</taxon>
        <taxon>Moesziomyces</taxon>
    </lineage>
</organism>
<dbReference type="PANTHER" id="PTHR12755:SF3">
    <property type="entry name" value="POLYNUCLEOTIDE 5'-HYDROXYL-KINASE NOL9"/>
    <property type="match status" value="1"/>
</dbReference>
<evidence type="ECO:0000256" key="5">
    <source>
        <dbReference type="ARBA" id="ARBA00022741"/>
    </source>
</evidence>
<feature type="domain" description="Clp1 P-loop" evidence="8">
    <location>
        <begin position="797"/>
        <end position="875"/>
    </location>
</feature>
<keyword evidence="5" id="KW-0547">Nucleotide-binding</keyword>
<dbReference type="InterPro" id="IPR027417">
    <property type="entry name" value="P-loop_NTPase"/>
</dbReference>
<dbReference type="EMBL" id="DF830081">
    <property type="protein sequence ID" value="GAK66777.1"/>
    <property type="molecule type" value="Genomic_DNA"/>
</dbReference>
<dbReference type="Proteomes" id="UP000053758">
    <property type="component" value="Unassembled WGS sequence"/>
</dbReference>
<name>A0A081CJD1_PSEA2</name>
<keyword evidence="7" id="KW-0067">ATP-binding</keyword>
<dbReference type="GO" id="GO:0000448">
    <property type="term" value="P:cleavage in ITS2 between 5.8S rRNA and LSU-rRNA of tricistronic rRNA transcript (SSU-rRNA, 5.8S rRNA, LSU-rRNA)"/>
    <property type="evidence" value="ECO:0007669"/>
    <property type="project" value="TreeGrafter"/>
</dbReference>
<comment type="similarity">
    <text evidence="1">Belongs to the Clp1 family. NOL9/GRC3 subfamily.</text>
</comment>
<dbReference type="GeneID" id="26305833"/>
<dbReference type="GO" id="GO:0051731">
    <property type="term" value="F:polynucleotide 5'-hydroxyl-kinase activity"/>
    <property type="evidence" value="ECO:0007669"/>
    <property type="project" value="InterPro"/>
</dbReference>
<evidence type="ECO:0000259" key="8">
    <source>
        <dbReference type="Pfam" id="PF16575"/>
    </source>
</evidence>
<evidence type="ECO:0000256" key="3">
    <source>
        <dbReference type="ARBA" id="ARBA00019824"/>
    </source>
</evidence>
<evidence type="ECO:0000256" key="2">
    <source>
        <dbReference type="ARBA" id="ARBA00018706"/>
    </source>
</evidence>
<evidence type="ECO:0000313" key="10">
    <source>
        <dbReference type="Proteomes" id="UP000053758"/>
    </source>
</evidence>